<evidence type="ECO:0000313" key="5">
    <source>
        <dbReference type="EMBL" id="GFH28254.1"/>
    </source>
</evidence>
<dbReference type="InterPro" id="IPR001787">
    <property type="entry name" value="Ribosomal_bL21"/>
</dbReference>
<dbReference type="Pfam" id="PF00829">
    <property type="entry name" value="Ribosomal_L21p"/>
    <property type="match status" value="1"/>
</dbReference>
<dbReference type="GO" id="GO:0005840">
    <property type="term" value="C:ribosome"/>
    <property type="evidence" value="ECO:0007669"/>
    <property type="project" value="UniProtKB-KW"/>
</dbReference>
<keyword evidence="3" id="KW-0687">Ribonucleoprotein</keyword>
<dbReference type="AlphaFoldDB" id="A0A6A0A7C1"/>
<sequence>MRHSRLLQALCNASVKVAAQEQAPSLRAAFQPLAVCDAALCQQWPSQSAFAPSPSMQPPLHWACQRQGALRDHRTTATHWCRSHDAALLAWSSPAAVGPCTPEESSHLGQLHFVRHYKSLKKSMKPVYTAVNKRAVRPFEQQPDPDERERCSSFQQAPIVDTTIPDLPTVPRPPEFSRVGIITGEYRLATQPAFAVVQLAGKQYKVTVDDILFVNHLAEATVNEVIALERVLLAGTREVTTIGRPYVSGARVLAAVEEHFKDGKVHVFRFKKRNRYKKYKAPRPHLTTLRILDIQAAPGVPLVPPSLQAPALPIQPLSPDALLNSNAPVAPGVQRLTSL</sequence>
<dbReference type="PANTHER" id="PTHR21349">
    <property type="entry name" value="50S RIBOSOMAL PROTEIN L21"/>
    <property type="match status" value="1"/>
</dbReference>
<keyword evidence="6" id="KW-1185">Reference proteome</keyword>
<evidence type="ECO:0000313" key="6">
    <source>
        <dbReference type="Proteomes" id="UP000485058"/>
    </source>
</evidence>
<dbReference type="NCBIfam" id="TIGR00061">
    <property type="entry name" value="L21"/>
    <property type="match status" value="1"/>
</dbReference>
<comment type="similarity">
    <text evidence="1">Belongs to the bacterial ribosomal protein bL21 family.</text>
</comment>
<dbReference type="GO" id="GO:1990904">
    <property type="term" value="C:ribonucleoprotein complex"/>
    <property type="evidence" value="ECO:0007669"/>
    <property type="project" value="UniProtKB-KW"/>
</dbReference>
<name>A0A6A0A7C1_HAELA</name>
<keyword evidence="2 5" id="KW-0689">Ribosomal protein</keyword>
<dbReference type="EMBL" id="BLLF01003803">
    <property type="protein sequence ID" value="GFH28254.1"/>
    <property type="molecule type" value="Genomic_DNA"/>
</dbReference>
<dbReference type="PANTHER" id="PTHR21349:SF0">
    <property type="entry name" value="LARGE RIBOSOMAL SUBUNIT PROTEIN BL21M"/>
    <property type="match status" value="1"/>
</dbReference>
<dbReference type="GO" id="GO:0006412">
    <property type="term" value="P:translation"/>
    <property type="evidence" value="ECO:0007669"/>
    <property type="project" value="InterPro"/>
</dbReference>
<evidence type="ECO:0000256" key="2">
    <source>
        <dbReference type="ARBA" id="ARBA00022980"/>
    </source>
</evidence>
<comment type="caution">
    <text evidence="5">The sequence shown here is derived from an EMBL/GenBank/DDBJ whole genome shotgun (WGS) entry which is preliminary data.</text>
</comment>
<dbReference type="InterPro" id="IPR028909">
    <property type="entry name" value="bL21-like"/>
</dbReference>
<dbReference type="HAMAP" id="MF_01363">
    <property type="entry name" value="Ribosomal_bL21"/>
    <property type="match status" value="1"/>
</dbReference>
<reference evidence="5 6" key="1">
    <citation type="submission" date="2020-02" db="EMBL/GenBank/DDBJ databases">
        <title>Draft genome sequence of Haematococcus lacustris strain NIES-144.</title>
        <authorList>
            <person name="Morimoto D."/>
            <person name="Nakagawa S."/>
            <person name="Yoshida T."/>
            <person name="Sawayama S."/>
        </authorList>
    </citation>
    <scope>NUCLEOTIDE SEQUENCE [LARGE SCALE GENOMIC DNA]</scope>
    <source>
        <strain evidence="5 6">NIES-144</strain>
    </source>
</reference>
<evidence type="ECO:0000256" key="3">
    <source>
        <dbReference type="ARBA" id="ARBA00023274"/>
    </source>
</evidence>
<dbReference type="GO" id="GO:0003723">
    <property type="term" value="F:RNA binding"/>
    <property type="evidence" value="ECO:0007669"/>
    <property type="project" value="InterPro"/>
</dbReference>
<dbReference type="InterPro" id="IPR036164">
    <property type="entry name" value="bL21-like_sf"/>
</dbReference>
<organism evidence="5 6">
    <name type="scientific">Haematococcus lacustris</name>
    <name type="common">Green alga</name>
    <name type="synonym">Haematococcus pluvialis</name>
    <dbReference type="NCBI Taxonomy" id="44745"/>
    <lineage>
        <taxon>Eukaryota</taxon>
        <taxon>Viridiplantae</taxon>
        <taxon>Chlorophyta</taxon>
        <taxon>core chlorophytes</taxon>
        <taxon>Chlorophyceae</taxon>
        <taxon>CS clade</taxon>
        <taxon>Chlamydomonadales</taxon>
        <taxon>Haematococcaceae</taxon>
        <taxon>Haematococcus</taxon>
    </lineage>
</organism>
<proteinExistence type="inferred from homology"/>
<dbReference type="SUPFAM" id="SSF141091">
    <property type="entry name" value="L21p-like"/>
    <property type="match status" value="1"/>
</dbReference>
<evidence type="ECO:0000256" key="1">
    <source>
        <dbReference type="ARBA" id="ARBA00008563"/>
    </source>
</evidence>
<gene>
    <name evidence="5" type="ORF">HaLaN_26719</name>
</gene>
<dbReference type="GO" id="GO:0005737">
    <property type="term" value="C:cytoplasm"/>
    <property type="evidence" value="ECO:0007669"/>
    <property type="project" value="UniProtKB-ARBA"/>
</dbReference>
<evidence type="ECO:0000256" key="4">
    <source>
        <dbReference type="ARBA" id="ARBA00044129"/>
    </source>
</evidence>
<protein>
    <recommendedName>
        <fullName evidence="4">Large ribosomal subunit protein bL21m</fullName>
    </recommendedName>
</protein>
<accession>A0A6A0A7C1</accession>
<dbReference type="Proteomes" id="UP000485058">
    <property type="component" value="Unassembled WGS sequence"/>
</dbReference>
<dbReference type="GO" id="GO:0003735">
    <property type="term" value="F:structural constituent of ribosome"/>
    <property type="evidence" value="ECO:0007669"/>
    <property type="project" value="InterPro"/>
</dbReference>